<accession>L0RGJ5</accession>
<sequence>MSLSSTGTIAAIATPTGDGGVGIIRISGDEALTIAEGIFKPAKQSFSGFKPYTMHYGYILDDSSVEIDDVLAVFMPGPNSYTGEDTVEINCHGGRAILGAVLGEILSRGARLANAGEFTLRAFLNGKMDLTQAEAVAEMIHAPSKGAAQLARVKLSGVLGDRIEQLRGRLEELRAQLCVAVDFPEDELECLPLKTMKSEVGDAVTNISEILAGVERTKAWREGGLAVLSGKVNAGKSSLLNALLGRNRAIVTDIPGTTRDFIEETLNLDGLQVRVVDTAGLRETNDKVEQAGLDMGRDLAAQADLVLLIIDGSQPFSLSEIDPEFSASSGKCVAVINKSDLAQAEPVPADIMRNAGYEVVEISAKKGQGVDLLSAIIREHILQGAGEPDPDELVPNSRQATTLKKACSELEGLMLDIDMAIPYDLLGVRLETACSALSEITGEITPQEVLNSIFNNFCVGK</sequence>
<dbReference type="HOGENOM" id="CLU_019624_4_1_7"/>
<dbReference type="EC" id="3.6.-.-" evidence="10"/>
<dbReference type="InterPro" id="IPR005225">
    <property type="entry name" value="Small_GTP-bd"/>
</dbReference>
<keyword evidence="9 10" id="KW-0342">GTP-binding</keyword>
<dbReference type="InterPro" id="IPR027368">
    <property type="entry name" value="MnmE_dom2"/>
</dbReference>
<dbReference type="AlphaFoldDB" id="L0RGJ5"/>
<evidence type="ECO:0000256" key="8">
    <source>
        <dbReference type="ARBA" id="ARBA00022958"/>
    </source>
</evidence>
<keyword evidence="8 10" id="KW-0630">Potassium</keyword>
<proteinExistence type="inferred from homology"/>
<evidence type="ECO:0000256" key="10">
    <source>
        <dbReference type="HAMAP-Rule" id="MF_00379"/>
    </source>
</evidence>
<dbReference type="PROSITE" id="PS51709">
    <property type="entry name" value="G_TRME"/>
    <property type="match status" value="1"/>
</dbReference>
<feature type="binding site" evidence="10">
    <location>
        <position position="257"/>
    </location>
    <ligand>
        <name>K(+)</name>
        <dbReference type="ChEBI" id="CHEBI:29103"/>
    </ligand>
</feature>
<dbReference type="CDD" id="cd04164">
    <property type="entry name" value="trmE"/>
    <property type="match status" value="1"/>
</dbReference>
<dbReference type="CDD" id="cd14858">
    <property type="entry name" value="TrmE_N"/>
    <property type="match status" value="1"/>
</dbReference>
<feature type="binding site" evidence="10">
    <location>
        <position position="25"/>
    </location>
    <ligand>
        <name>(6S)-5-formyl-5,6,7,8-tetrahydrofolate</name>
        <dbReference type="ChEBI" id="CHEBI:57457"/>
    </ligand>
</feature>
<dbReference type="InterPro" id="IPR004520">
    <property type="entry name" value="GTPase_MnmE"/>
</dbReference>
<dbReference type="SUPFAM" id="SSF52540">
    <property type="entry name" value="P-loop containing nucleoside triphosphate hydrolases"/>
    <property type="match status" value="1"/>
</dbReference>
<evidence type="ECO:0000256" key="4">
    <source>
        <dbReference type="ARBA" id="ARBA00022723"/>
    </source>
</evidence>
<feature type="binding site" evidence="10">
    <location>
        <position position="254"/>
    </location>
    <ligand>
        <name>K(+)</name>
        <dbReference type="ChEBI" id="CHEBI:29103"/>
    </ligand>
</feature>
<dbReference type="InterPro" id="IPR027417">
    <property type="entry name" value="P-loop_NTPase"/>
</dbReference>
<dbReference type="GO" id="GO:0005829">
    <property type="term" value="C:cytosol"/>
    <property type="evidence" value="ECO:0007669"/>
    <property type="project" value="TreeGrafter"/>
</dbReference>
<dbReference type="RefSeq" id="WP_015337949.1">
    <property type="nucleotide sequence ID" value="NC_020055.1"/>
</dbReference>
<evidence type="ECO:0000259" key="12">
    <source>
        <dbReference type="PROSITE" id="PS51709"/>
    </source>
</evidence>
<dbReference type="FunFam" id="3.30.1360.120:FF:000003">
    <property type="entry name" value="tRNA modification GTPase MnmE"/>
    <property type="match status" value="1"/>
</dbReference>
<organism evidence="13 14">
    <name type="scientific">Maridesulfovibrio hydrothermalis AM13 = DSM 14728</name>
    <dbReference type="NCBI Taxonomy" id="1121451"/>
    <lineage>
        <taxon>Bacteria</taxon>
        <taxon>Pseudomonadati</taxon>
        <taxon>Thermodesulfobacteriota</taxon>
        <taxon>Desulfovibrionia</taxon>
        <taxon>Desulfovibrionales</taxon>
        <taxon>Desulfovibrionaceae</taxon>
        <taxon>Maridesulfovibrio</taxon>
    </lineage>
</organism>
<dbReference type="FunFam" id="3.40.50.300:FF:001376">
    <property type="entry name" value="tRNA modification GTPase MnmE"/>
    <property type="match status" value="1"/>
</dbReference>
<feature type="binding site" evidence="10">
    <location>
        <begin position="252"/>
        <end position="258"/>
    </location>
    <ligand>
        <name>GTP</name>
        <dbReference type="ChEBI" id="CHEBI:37565"/>
    </ligand>
</feature>
<comment type="subunit">
    <text evidence="10">Homodimer. Heterotetramer of two MnmE and two MnmG subunits.</text>
</comment>
<keyword evidence="5 10" id="KW-0547">Nucleotide-binding</keyword>
<name>L0RGJ5_9BACT</name>
<evidence type="ECO:0000256" key="7">
    <source>
        <dbReference type="ARBA" id="ARBA00022842"/>
    </source>
</evidence>
<dbReference type="OrthoDB" id="9805918at2"/>
<keyword evidence="14" id="KW-1185">Reference proteome</keyword>
<dbReference type="GO" id="GO:0003924">
    <property type="term" value="F:GTPase activity"/>
    <property type="evidence" value="ECO:0007669"/>
    <property type="project" value="UniProtKB-UniRule"/>
</dbReference>
<feature type="binding site" evidence="10">
    <location>
        <position position="258"/>
    </location>
    <ligand>
        <name>Mg(2+)</name>
        <dbReference type="ChEBI" id="CHEBI:18420"/>
    </ligand>
</feature>
<dbReference type="HAMAP" id="MF_00379">
    <property type="entry name" value="GTPase_MnmE"/>
    <property type="match status" value="1"/>
</dbReference>
<protein>
    <recommendedName>
        <fullName evidence="10">tRNA modification GTPase MnmE</fullName>
        <ecNumber evidence="10">3.6.-.-</ecNumber>
    </recommendedName>
</protein>
<dbReference type="InterPro" id="IPR027266">
    <property type="entry name" value="TrmE/GcvT-like"/>
</dbReference>
<comment type="caution">
    <text evidence="10">Lacks conserved residue(s) required for the propagation of feature annotation.</text>
</comment>
<comment type="similarity">
    <text evidence="1 10 11">Belongs to the TRAFAC class TrmE-Era-EngA-EngB-Septin-like GTPase superfamily. TrmE GTPase family.</text>
</comment>
<comment type="subcellular location">
    <subcellularLocation>
        <location evidence="10">Cytoplasm</location>
    </subcellularLocation>
</comment>
<dbReference type="Pfam" id="PF12631">
    <property type="entry name" value="MnmE_helical"/>
    <property type="match status" value="1"/>
</dbReference>
<dbReference type="Pfam" id="PF01926">
    <property type="entry name" value="MMR_HSR1"/>
    <property type="match status" value="1"/>
</dbReference>
<feature type="binding site" evidence="10">
    <location>
        <position position="237"/>
    </location>
    <ligand>
        <name>Mg(2+)</name>
        <dbReference type="ChEBI" id="CHEBI:18420"/>
    </ligand>
</feature>
<feature type="binding site" evidence="10">
    <location>
        <position position="461"/>
    </location>
    <ligand>
        <name>(6S)-5-formyl-5,6,7,8-tetrahydrofolate</name>
        <dbReference type="ChEBI" id="CHEBI:57457"/>
    </ligand>
</feature>
<dbReference type="Gene3D" id="1.20.120.430">
    <property type="entry name" value="tRNA modification GTPase MnmE domain 2"/>
    <property type="match status" value="1"/>
</dbReference>
<dbReference type="InterPro" id="IPR025867">
    <property type="entry name" value="MnmE_helical"/>
</dbReference>
<feature type="binding site" evidence="10">
    <location>
        <begin position="233"/>
        <end position="238"/>
    </location>
    <ligand>
        <name>GTP</name>
        <dbReference type="ChEBI" id="CHEBI:37565"/>
    </ligand>
</feature>
<evidence type="ECO:0000256" key="2">
    <source>
        <dbReference type="ARBA" id="ARBA00022490"/>
    </source>
</evidence>
<evidence type="ECO:0000313" key="13">
    <source>
        <dbReference type="EMBL" id="CCO25352.1"/>
    </source>
</evidence>
<dbReference type="NCBIfam" id="TIGR00450">
    <property type="entry name" value="mnmE_trmE_thdF"/>
    <property type="match status" value="1"/>
</dbReference>
<keyword evidence="2 10" id="KW-0963">Cytoplasm</keyword>
<feature type="binding site" evidence="10">
    <location>
        <begin position="277"/>
        <end position="280"/>
    </location>
    <ligand>
        <name>GTP</name>
        <dbReference type="ChEBI" id="CHEBI:37565"/>
    </ligand>
</feature>
<evidence type="ECO:0000256" key="9">
    <source>
        <dbReference type="ARBA" id="ARBA00023134"/>
    </source>
</evidence>
<dbReference type="KEGG" id="dhy:DESAM_23085"/>
<gene>
    <name evidence="10 13" type="primary">mnmE</name>
    <name evidence="10" type="synonym">trmE</name>
    <name evidence="13" type="ORF">DESAM_23085</name>
</gene>
<dbReference type="GO" id="GO:0005525">
    <property type="term" value="F:GTP binding"/>
    <property type="evidence" value="ECO:0007669"/>
    <property type="project" value="UniProtKB-UniRule"/>
</dbReference>
<comment type="function">
    <text evidence="10">Exhibits a very high intrinsic GTPase hydrolysis rate. Involved in the addition of a carboxymethylaminomethyl (cmnm) group at the wobble position (U34) of certain tRNAs, forming tRNA-cmnm(5)s(2)U34.</text>
</comment>
<dbReference type="GO" id="GO:0030488">
    <property type="term" value="P:tRNA methylation"/>
    <property type="evidence" value="ECO:0007669"/>
    <property type="project" value="TreeGrafter"/>
</dbReference>
<dbReference type="GO" id="GO:0042802">
    <property type="term" value="F:identical protein binding"/>
    <property type="evidence" value="ECO:0007669"/>
    <property type="project" value="UniProtKB-ARBA"/>
</dbReference>
<dbReference type="InterPro" id="IPR006073">
    <property type="entry name" value="GTP-bd"/>
</dbReference>
<keyword evidence="4 10" id="KW-0479">Metal-binding</keyword>
<keyword evidence="6 10" id="KW-0378">Hydrolase</keyword>
<dbReference type="NCBIfam" id="TIGR00231">
    <property type="entry name" value="small_GTP"/>
    <property type="match status" value="1"/>
</dbReference>
<evidence type="ECO:0000256" key="6">
    <source>
        <dbReference type="ARBA" id="ARBA00022801"/>
    </source>
</evidence>
<dbReference type="Gene3D" id="3.40.50.300">
    <property type="entry name" value="P-loop containing nucleotide triphosphate hydrolases"/>
    <property type="match status" value="1"/>
</dbReference>
<dbReference type="STRING" id="1121451.DESAM_23085"/>
<evidence type="ECO:0000256" key="3">
    <source>
        <dbReference type="ARBA" id="ARBA00022694"/>
    </source>
</evidence>
<feature type="binding site" evidence="10">
    <location>
        <position position="88"/>
    </location>
    <ligand>
        <name>(6S)-5-formyl-5,6,7,8-tetrahydrofolate</name>
        <dbReference type="ChEBI" id="CHEBI:57457"/>
    </ligand>
</feature>
<dbReference type="GO" id="GO:0002098">
    <property type="term" value="P:tRNA wobble uridine modification"/>
    <property type="evidence" value="ECO:0007669"/>
    <property type="project" value="TreeGrafter"/>
</dbReference>
<feature type="binding site" evidence="10">
    <location>
        <position position="127"/>
    </location>
    <ligand>
        <name>(6S)-5-formyl-5,6,7,8-tetrahydrofolate</name>
        <dbReference type="ChEBI" id="CHEBI:57457"/>
    </ligand>
</feature>
<dbReference type="EMBL" id="FO203522">
    <property type="protein sequence ID" value="CCO25352.1"/>
    <property type="molecule type" value="Genomic_DNA"/>
</dbReference>
<dbReference type="InterPro" id="IPR031168">
    <property type="entry name" value="G_TrmE"/>
</dbReference>
<dbReference type="PANTHER" id="PTHR42714">
    <property type="entry name" value="TRNA MODIFICATION GTPASE GTPBP3"/>
    <property type="match status" value="1"/>
</dbReference>
<dbReference type="InterPro" id="IPR018948">
    <property type="entry name" value="GTP-bd_TrmE_N"/>
</dbReference>
<reference evidence="13 14" key="1">
    <citation type="submission" date="2012-10" db="EMBL/GenBank/DDBJ databases">
        <authorList>
            <person name="Genoscope - CEA"/>
        </authorList>
    </citation>
    <scope>NUCLEOTIDE SEQUENCE [LARGE SCALE GENOMIC DNA]</scope>
    <source>
        <strain evidence="14">AM13 / DSM 14728</strain>
    </source>
</reference>
<evidence type="ECO:0000313" key="14">
    <source>
        <dbReference type="Proteomes" id="UP000010808"/>
    </source>
</evidence>
<dbReference type="Gene3D" id="3.30.1360.120">
    <property type="entry name" value="Probable tRNA modification gtpase trme, domain 1"/>
    <property type="match status" value="1"/>
</dbReference>
<feature type="domain" description="TrmE-type G" evidence="12">
    <location>
        <begin position="223"/>
        <end position="382"/>
    </location>
</feature>
<dbReference type="Proteomes" id="UP000010808">
    <property type="component" value="Chromosome"/>
</dbReference>
<dbReference type="eggNOG" id="COG0486">
    <property type="taxonomic scope" value="Bacteria"/>
</dbReference>
<feature type="binding site" evidence="10">
    <location>
        <position position="252"/>
    </location>
    <ligand>
        <name>K(+)</name>
        <dbReference type="ChEBI" id="CHEBI:29103"/>
    </ligand>
</feature>
<evidence type="ECO:0000256" key="1">
    <source>
        <dbReference type="ARBA" id="ARBA00011043"/>
    </source>
</evidence>
<comment type="cofactor">
    <cofactor evidence="10">
        <name>K(+)</name>
        <dbReference type="ChEBI" id="CHEBI:29103"/>
    </cofactor>
    <text evidence="10">Binds 1 potassium ion per subunit.</text>
</comment>
<keyword evidence="3 10" id="KW-0819">tRNA processing</keyword>
<evidence type="ECO:0000256" key="11">
    <source>
        <dbReference type="RuleBase" id="RU003313"/>
    </source>
</evidence>
<dbReference type="PANTHER" id="PTHR42714:SF2">
    <property type="entry name" value="TRNA MODIFICATION GTPASE GTPBP3, MITOCHONDRIAL"/>
    <property type="match status" value="1"/>
</dbReference>
<dbReference type="GO" id="GO:0046872">
    <property type="term" value="F:metal ion binding"/>
    <property type="evidence" value="ECO:0007669"/>
    <property type="project" value="UniProtKB-KW"/>
</dbReference>
<keyword evidence="7 10" id="KW-0460">Magnesium</keyword>
<evidence type="ECO:0000256" key="5">
    <source>
        <dbReference type="ARBA" id="ARBA00022741"/>
    </source>
</evidence>
<dbReference type="Pfam" id="PF10396">
    <property type="entry name" value="TrmE_N"/>
    <property type="match status" value="1"/>
</dbReference>
<dbReference type="PATRIC" id="fig|1121451.3.peg.3289"/>
<feature type="binding site" evidence="10">
    <location>
        <position position="233"/>
    </location>
    <ligand>
        <name>K(+)</name>
        <dbReference type="ChEBI" id="CHEBI:29103"/>
    </ligand>
</feature>